<dbReference type="Proteomes" id="UP000235371">
    <property type="component" value="Unassembled WGS sequence"/>
</dbReference>
<dbReference type="InParanoid" id="A0A2J6T7R2"/>
<dbReference type="AlphaFoldDB" id="A0A2J6T7R2"/>
<proteinExistence type="predicted"/>
<evidence type="ECO:0000313" key="3">
    <source>
        <dbReference type="Proteomes" id="UP000235371"/>
    </source>
</evidence>
<dbReference type="GeneID" id="36596715"/>
<dbReference type="EMBL" id="KZ613817">
    <property type="protein sequence ID" value="PMD59061.1"/>
    <property type="molecule type" value="Genomic_DNA"/>
</dbReference>
<dbReference type="STRING" id="1095630.A0A2J6T7R2"/>
<gene>
    <name evidence="2" type="ORF">K444DRAFT_724866</name>
</gene>
<dbReference type="OrthoDB" id="3565358at2759"/>
<feature type="region of interest" description="Disordered" evidence="1">
    <location>
        <begin position="100"/>
        <end position="213"/>
    </location>
</feature>
<feature type="compositionally biased region" description="Low complexity" evidence="1">
    <location>
        <begin position="116"/>
        <end position="213"/>
    </location>
</feature>
<keyword evidence="3" id="KW-1185">Reference proteome</keyword>
<sequence length="463" mass="47460">MPGPFFLLFQGPTFFTPRPFKNAHYSNSPFRLFDFVIVSRFSSWPVRQTTSCLPATITITAATGAQDVAAQTVYLTINPTIVTVTTSLCDWTSTSLFSRAPSSLSSPPSPFPSSPSPLAAASSTNSNSVPASPSSSANSALPSGAPSSKTESSSSNPLPSGAPSSTTQLSSTDTTSQSSSSSIQAAATASSESSSSSRLQAAESTSSSSSSISVQAAATGSGVSSSSNPPGAATTSAPPVVVTTIFTTIINGVTVAATSTQFVDVFATSTATSIINDFVTSTIEVDVTSTAYHIAPLCSTLATVANSDFDTTLPDNSWVEIVGGSGFNISTNTNSSYVDVGPNSVKFSFPAGPTHADILSSSQTITVCPDQIYGFYAFTLLGPLNTGSCEAWFSTTPGVGAAKAGNKELLVALSDLPGVWSRFNISENNADKTSFSTQVFINAYCVSSNPSAVYFDTVTVGQT</sequence>
<protein>
    <submittedName>
        <fullName evidence="2">Uncharacterized protein</fullName>
    </submittedName>
</protein>
<accession>A0A2J6T7R2</accession>
<evidence type="ECO:0000313" key="2">
    <source>
        <dbReference type="EMBL" id="PMD59061.1"/>
    </source>
</evidence>
<evidence type="ECO:0000256" key="1">
    <source>
        <dbReference type="SAM" id="MobiDB-lite"/>
    </source>
</evidence>
<reference evidence="2 3" key="1">
    <citation type="submission" date="2016-04" db="EMBL/GenBank/DDBJ databases">
        <title>A degradative enzymes factory behind the ericoid mycorrhizal symbiosis.</title>
        <authorList>
            <consortium name="DOE Joint Genome Institute"/>
            <person name="Martino E."/>
            <person name="Morin E."/>
            <person name="Grelet G."/>
            <person name="Kuo A."/>
            <person name="Kohler A."/>
            <person name="Daghino S."/>
            <person name="Barry K."/>
            <person name="Choi C."/>
            <person name="Cichocki N."/>
            <person name="Clum A."/>
            <person name="Copeland A."/>
            <person name="Hainaut M."/>
            <person name="Haridas S."/>
            <person name="Labutti K."/>
            <person name="Lindquist E."/>
            <person name="Lipzen A."/>
            <person name="Khouja H.-R."/>
            <person name="Murat C."/>
            <person name="Ohm R."/>
            <person name="Olson A."/>
            <person name="Spatafora J."/>
            <person name="Veneault-Fourrey C."/>
            <person name="Henrissat B."/>
            <person name="Grigoriev I."/>
            <person name="Martin F."/>
            <person name="Perotto S."/>
        </authorList>
    </citation>
    <scope>NUCLEOTIDE SEQUENCE [LARGE SCALE GENOMIC DNA]</scope>
    <source>
        <strain evidence="2 3">E</strain>
    </source>
</reference>
<dbReference type="RefSeq" id="XP_024735965.1">
    <property type="nucleotide sequence ID" value="XM_024888639.1"/>
</dbReference>
<organism evidence="2 3">
    <name type="scientific">Hyaloscypha bicolor E</name>
    <dbReference type="NCBI Taxonomy" id="1095630"/>
    <lineage>
        <taxon>Eukaryota</taxon>
        <taxon>Fungi</taxon>
        <taxon>Dikarya</taxon>
        <taxon>Ascomycota</taxon>
        <taxon>Pezizomycotina</taxon>
        <taxon>Leotiomycetes</taxon>
        <taxon>Helotiales</taxon>
        <taxon>Hyaloscyphaceae</taxon>
        <taxon>Hyaloscypha</taxon>
        <taxon>Hyaloscypha bicolor</taxon>
    </lineage>
</organism>
<name>A0A2J6T7R2_9HELO</name>